<dbReference type="KEGG" id="aori:SD37_17920"/>
<evidence type="ECO:0000313" key="3">
    <source>
        <dbReference type="Proteomes" id="UP000093695"/>
    </source>
</evidence>
<keyword evidence="3" id="KW-1185">Reference proteome</keyword>
<feature type="compositionally biased region" description="Pro residues" evidence="1">
    <location>
        <begin position="368"/>
        <end position="377"/>
    </location>
</feature>
<dbReference type="RefSeq" id="WP_044852984.1">
    <property type="nucleotide sequence ID" value="NZ_CP016174.1"/>
</dbReference>
<dbReference type="eggNOG" id="ENOG502Z8N0">
    <property type="taxonomic scope" value="Bacteria"/>
</dbReference>
<evidence type="ECO:0000313" key="2">
    <source>
        <dbReference type="EMBL" id="ANN17337.1"/>
    </source>
</evidence>
<dbReference type="AlphaFoldDB" id="A0A193BYP1"/>
<dbReference type="EMBL" id="CP016174">
    <property type="protein sequence ID" value="ANN17337.1"/>
    <property type="molecule type" value="Genomic_DNA"/>
</dbReference>
<name>A0A193BYP1_AMYOR</name>
<dbReference type="Pfam" id="PF18934">
    <property type="entry name" value="DUF5682"/>
    <property type="match status" value="1"/>
</dbReference>
<organism evidence="2 3">
    <name type="scientific">Amycolatopsis orientalis</name>
    <name type="common">Nocardia orientalis</name>
    <dbReference type="NCBI Taxonomy" id="31958"/>
    <lineage>
        <taxon>Bacteria</taxon>
        <taxon>Bacillati</taxon>
        <taxon>Actinomycetota</taxon>
        <taxon>Actinomycetes</taxon>
        <taxon>Pseudonocardiales</taxon>
        <taxon>Pseudonocardiaceae</taxon>
        <taxon>Amycolatopsis</taxon>
    </lineage>
</organism>
<proteinExistence type="predicted"/>
<feature type="region of interest" description="Disordered" evidence="1">
    <location>
        <begin position="352"/>
        <end position="383"/>
    </location>
</feature>
<reference evidence="2 3" key="1">
    <citation type="journal article" date="2015" name="Genome Announc.">
        <title>Draft Genome Sequence of Norvancomycin-Producing Strain Amycolatopsis orientalis CPCC200066.</title>
        <authorList>
            <person name="Lei X."/>
            <person name="Yuan F."/>
            <person name="Shi Y."/>
            <person name="Li X."/>
            <person name="Wang L."/>
            <person name="Hong B."/>
        </authorList>
    </citation>
    <scope>NUCLEOTIDE SEQUENCE [LARGE SCALE GENOMIC DNA]</scope>
    <source>
        <strain evidence="2 3">B-37</strain>
    </source>
</reference>
<gene>
    <name evidence="2" type="ORF">SD37_17920</name>
</gene>
<dbReference type="Proteomes" id="UP000093695">
    <property type="component" value="Chromosome"/>
</dbReference>
<evidence type="ECO:0000256" key="1">
    <source>
        <dbReference type="SAM" id="MobiDB-lite"/>
    </source>
</evidence>
<dbReference type="STRING" id="31958.SD37_17920"/>
<accession>A0A193BYP1</accession>
<dbReference type="InterPro" id="IPR043737">
    <property type="entry name" value="DUF5682"/>
</dbReference>
<protein>
    <submittedName>
        <fullName evidence="2">Uncharacterized protein</fullName>
    </submittedName>
</protein>
<sequence length="918" mass="100528">MSGAFEALRGQLQEAAAAFADGPGALEGILLGLVDDVDRAVREPLEIFPVCHHSPASAVAMARRLREKQPKVVYLELCEDMAPLLTELRNCRLPVAVQAFATDVKGFPAEWAPLSVVAPITEASAEYQAIAYALDTPGVELVLVDRSADHVFQWDEREPPAEPDAAPPEEEAALHGDAVGVEIGDLRPRFAELEDHLLRHGRVRHWSEWWHQYVELPLGDSDHDTYRQVMFLIGSLFRRLAPGDTHRVRVDEDRERYMWTRMREHLAASGADPGDCLYVCGAFHAASRVAEFGVEGADGFVISPRSASTWQYGLIPSSHASIEAQFGLAGGSVSIAATEWAKNLKRTRVKQFQLDGQVGGPKRKKTAAPPPPAPDPAPSDHLSGFLRRPPVLDKLDEAELLGWSVEIVRAARRNGYLSSTADAIAVFETSILLAGLRDRAKPTPYDFQDAAVTCIEKDVVPGRRDVRRLVEIMMGGDRIGQVGYDALPPLARDVHDRLEPLNLKLQQRGVQRALLDIASRPELEPCSDLLWMLRYLMPHGAARPIMGERRLGERPIQESWDLALGTHQRSLIELGYEGVSIEQVLEQRLRRAAYHPRATAAKVLGAVEDATLYLRSARLAGELGTRALEVLATERTVDGAPEVLRRVRRLLAHYRTSEPVLPRWIEEFVRTGYAHYCTLLPVAFADEEAGVEQVAAMLGFLFSMEALALSLGCDRTQLELAIAGSHPQEPSKVALLWAAQVQLGRLSRAELRERCAGLLANPLVLPAYPRYLSGFVHALEPAPGLADFVVEAVSNAFAELPDRLLLPWLPTLITTLRSRGAELVPLLVREAGRLFPGRLAALDEWVPPWKTQPELPAAPRKAGGSGLALLAAHPAACDAVASLLGCDEPWGSTASGGLDLIERYPDSAAALEEVLTGV</sequence>